<evidence type="ECO:0000313" key="1">
    <source>
        <dbReference type="EMBL" id="HGT49356.1"/>
    </source>
</evidence>
<reference evidence="1" key="1">
    <citation type="journal article" date="2020" name="mSystems">
        <title>Genome- and Community-Level Interaction Insights into Carbon Utilization and Element Cycling Functions of Hydrothermarchaeota in Hydrothermal Sediment.</title>
        <authorList>
            <person name="Zhou Z."/>
            <person name="Liu Y."/>
            <person name="Xu W."/>
            <person name="Pan J."/>
            <person name="Luo Z.H."/>
            <person name="Li M."/>
        </authorList>
    </citation>
    <scope>NUCLEOTIDE SEQUENCE [LARGE SCALE GENOMIC DNA]</scope>
    <source>
        <strain evidence="1">SpSt-500</strain>
    </source>
</reference>
<organism evidence="1">
    <name type="scientific">Ignavibacterium album</name>
    <dbReference type="NCBI Taxonomy" id="591197"/>
    <lineage>
        <taxon>Bacteria</taxon>
        <taxon>Pseudomonadati</taxon>
        <taxon>Ignavibacteriota</taxon>
        <taxon>Ignavibacteria</taxon>
        <taxon>Ignavibacteriales</taxon>
        <taxon>Ignavibacteriaceae</taxon>
        <taxon>Ignavibacterium</taxon>
    </lineage>
</organism>
<sequence length="131" mass="14796">MKKLFLISAVTVLLISCNKEEFDCICTTEFAMITISVVDSLNNPVDSLNVNIEDEFGRTIKPIYKQLQFVPGRYVVIDDSYVNYLLTDPLLIRFTVSDSLGRTVQAFIVVNTDECRCHVNKISGADKIVLR</sequence>
<dbReference type="PROSITE" id="PS51257">
    <property type="entry name" value="PROKAR_LIPOPROTEIN"/>
    <property type="match status" value="1"/>
</dbReference>
<accession>A0A832LL05</accession>
<dbReference type="AlphaFoldDB" id="A0A832LL05"/>
<name>A0A832LL05_9BACT</name>
<protein>
    <submittedName>
        <fullName evidence="1">Uncharacterized protein</fullName>
    </submittedName>
</protein>
<comment type="caution">
    <text evidence="1">The sequence shown here is derived from an EMBL/GenBank/DDBJ whole genome shotgun (WGS) entry which is preliminary data.</text>
</comment>
<gene>
    <name evidence="1" type="ORF">ENS56_15055</name>
</gene>
<proteinExistence type="predicted"/>
<dbReference type="EMBL" id="DSVI01000027">
    <property type="protein sequence ID" value="HGT49356.1"/>
    <property type="molecule type" value="Genomic_DNA"/>
</dbReference>